<evidence type="ECO:0000313" key="3">
    <source>
        <dbReference type="EMBL" id="KAF6138045.1"/>
    </source>
</evidence>
<feature type="coiled-coil region" evidence="1">
    <location>
        <begin position="289"/>
        <end position="316"/>
    </location>
</feature>
<keyword evidence="1" id="KW-0175">Coiled coil</keyword>
<sequence length="371" mass="42284">MSSVVNLMGVFADVGGLVEEVLLLEAAIFSGDVGMLSVTGDVKSVGEVVVEFPACDAKLLKVEVVAVEGEVRLLLQLVAAVCIKSDRNLILDAGSSLCKTSRGKAFMIEEDEQLCRSWLANYFDPPIAASNQKGTTFWARIRSHYDRHKTWEDERSENSLMHRWSAIQLTVNKFCGYVAQVEKKNQGEASEVDIIAEAKRMYSKSCRRPFTLSHCWSILHPNSKWQMYIQKHPMKFPDMSKPMMTPAPQTPTTFDSVNSETDDHDHIIVNGNPQENAATKKVDKQPQKKRDYEEIMKKLIEQNEKLVEIMARKEERALKREARRDDREQQMEDEWIMKVDTSDMNEMQKAYYGHRQAEIVARSMPACTNEG</sequence>
<keyword evidence="4" id="KW-1185">Reference proteome</keyword>
<evidence type="ECO:0000313" key="4">
    <source>
        <dbReference type="Proteomes" id="UP000541444"/>
    </source>
</evidence>
<accession>A0A7J7L5X3</accession>
<organism evidence="3 4">
    <name type="scientific">Kingdonia uniflora</name>
    <dbReference type="NCBI Taxonomy" id="39325"/>
    <lineage>
        <taxon>Eukaryota</taxon>
        <taxon>Viridiplantae</taxon>
        <taxon>Streptophyta</taxon>
        <taxon>Embryophyta</taxon>
        <taxon>Tracheophyta</taxon>
        <taxon>Spermatophyta</taxon>
        <taxon>Magnoliopsida</taxon>
        <taxon>Ranunculales</taxon>
        <taxon>Circaeasteraceae</taxon>
        <taxon>Kingdonia</taxon>
    </lineage>
</organism>
<proteinExistence type="predicted"/>
<feature type="domain" description="No apical meristem-associated C-terminal" evidence="2">
    <location>
        <begin position="208"/>
        <end position="359"/>
    </location>
</feature>
<protein>
    <recommendedName>
        <fullName evidence="2">No apical meristem-associated C-terminal domain-containing protein</fullName>
    </recommendedName>
</protein>
<dbReference type="OrthoDB" id="1689470at2759"/>
<name>A0A7J7L5X3_9MAGN</name>
<dbReference type="Proteomes" id="UP000541444">
    <property type="component" value="Unassembled WGS sequence"/>
</dbReference>
<evidence type="ECO:0000256" key="1">
    <source>
        <dbReference type="SAM" id="Coils"/>
    </source>
</evidence>
<gene>
    <name evidence="3" type="ORF">GIB67_042950</name>
</gene>
<dbReference type="EMBL" id="JACGCM010002617">
    <property type="protein sequence ID" value="KAF6138045.1"/>
    <property type="molecule type" value="Genomic_DNA"/>
</dbReference>
<dbReference type="AlphaFoldDB" id="A0A7J7L5X3"/>
<evidence type="ECO:0000259" key="2">
    <source>
        <dbReference type="Pfam" id="PF14303"/>
    </source>
</evidence>
<comment type="caution">
    <text evidence="3">The sequence shown here is derived from an EMBL/GenBank/DDBJ whole genome shotgun (WGS) entry which is preliminary data.</text>
</comment>
<reference evidence="3 4" key="1">
    <citation type="journal article" date="2020" name="IScience">
        <title>Genome Sequencing of the Endangered Kingdonia uniflora (Circaeasteraceae, Ranunculales) Reveals Potential Mechanisms of Evolutionary Specialization.</title>
        <authorList>
            <person name="Sun Y."/>
            <person name="Deng T."/>
            <person name="Zhang A."/>
            <person name="Moore M.J."/>
            <person name="Landis J.B."/>
            <person name="Lin N."/>
            <person name="Zhang H."/>
            <person name="Zhang X."/>
            <person name="Huang J."/>
            <person name="Zhang X."/>
            <person name="Sun H."/>
            <person name="Wang H."/>
        </authorList>
    </citation>
    <scope>NUCLEOTIDE SEQUENCE [LARGE SCALE GENOMIC DNA]</scope>
    <source>
        <strain evidence="3">TB1705</strain>
        <tissue evidence="3">Leaf</tissue>
    </source>
</reference>
<dbReference type="Pfam" id="PF14303">
    <property type="entry name" value="NAM-associated"/>
    <property type="match status" value="1"/>
</dbReference>
<dbReference type="PANTHER" id="PTHR45125:SF3">
    <property type="entry name" value="NO-APICAL-MERISTEM-ASSOCIATED CARBOXY-TERMINAL DOMAIN PROTEIN"/>
    <property type="match status" value="1"/>
</dbReference>
<dbReference type="PANTHER" id="PTHR45125">
    <property type="entry name" value="F21J9.4-RELATED"/>
    <property type="match status" value="1"/>
</dbReference>
<dbReference type="InterPro" id="IPR029466">
    <property type="entry name" value="NAM-associated_C"/>
</dbReference>